<protein>
    <submittedName>
        <fullName evidence="6">Translocation and assembly module TamB</fullName>
    </submittedName>
</protein>
<dbReference type="AlphaFoldDB" id="A0A1H1QYS7"/>
<keyword evidence="2" id="KW-0812">Transmembrane</keyword>
<evidence type="ECO:0000256" key="4">
    <source>
        <dbReference type="ARBA" id="ARBA00023136"/>
    </source>
</evidence>
<dbReference type="STRING" id="1392877.SAMN05216221_1477"/>
<keyword evidence="4" id="KW-0472">Membrane</keyword>
<evidence type="ECO:0000256" key="1">
    <source>
        <dbReference type="ARBA" id="ARBA00004167"/>
    </source>
</evidence>
<dbReference type="GO" id="GO:0005886">
    <property type="term" value="C:plasma membrane"/>
    <property type="evidence" value="ECO:0007669"/>
    <property type="project" value="InterPro"/>
</dbReference>
<dbReference type="Proteomes" id="UP000243359">
    <property type="component" value="Chromosome I"/>
</dbReference>
<keyword evidence="3" id="KW-1133">Transmembrane helix</keyword>
<evidence type="ECO:0000256" key="3">
    <source>
        <dbReference type="ARBA" id="ARBA00022989"/>
    </source>
</evidence>
<comment type="subcellular location">
    <subcellularLocation>
        <location evidence="1">Membrane</location>
        <topology evidence="1">Single-pass membrane protein</topology>
    </subcellularLocation>
</comment>
<dbReference type="InterPro" id="IPR007452">
    <property type="entry name" value="TamB_C"/>
</dbReference>
<dbReference type="GO" id="GO:0097347">
    <property type="term" value="C:TAM protein secretion complex"/>
    <property type="evidence" value="ECO:0007669"/>
    <property type="project" value="TreeGrafter"/>
</dbReference>
<dbReference type="Pfam" id="PF04357">
    <property type="entry name" value="TamB"/>
    <property type="match status" value="1"/>
</dbReference>
<dbReference type="PANTHER" id="PTHR36985">
    <property type="entry name" value="TRANSLOCATION AND ASSEMBLY MODULE SUBUNIT TAMB"/>
    <property type="match status" value="1"/>
</dbReference>
<evidence type="ECO:0000259" key="5">
    <source>
        <dbReference type="Pfam" id="PF04357"/>
    </source>
</evidence>
<sequence length="1225" mass="131193">MRRGLRYGLLALLLALLAVLAVLALPASEPGSRWLLARVPGLTVEDFRGRLFGDWTAASLRWQSGANRVQVEQVRVVNRLACLREGALCLDELGAARLQLDLPPGEPPAAATPLALPDIRLPLAVRVARLQLGSLVVNGVEQLHELALSASLDRQGLQLGAVDLQRPGVRLSVSELRLQPHGDWPLQARAGLQLPEVDGRPWQLELTLDGPLLGRLGVEVLSQGYLPGRLSGWLSPLAEELPLQLTLQADDFQALASLPASLVFRSLTLEASGSLRAGSAISARAQLAGAGQPVAVELRGRVETTRARVETLRLTDVRGEQLTLAGDLAWDEAFAADLALQGSAFDWQQLYPQPDVTLGLQQLQAALQYADGRYRGDIDLRLQGPAGPLRLRTPLQGDHGSLRLSELRLDAGQGRGEGALALQFAEALAWQAQLRLSELDPGYWHKDLPGRIGGELASQGEVKADGLHLNADWNLGGQLRRQPLTLKGRVLADGAHWQLPELALRLGDNRIDGEGEWNGRLAARAQLALTRLDQLWPDLRGQLEGNLRLAGSVQAPQGSLALSGQRIGYGEQALAALRVEAGVDAGQRGELRISASGLRSGNTAYGQLEVNGSGTLARHQLALGLSGEPLRVELALAGGLRGADWRGSLARGDLAVAGMAWRLQQPASIERSAAGRLTLGAHCWQSEQARLCAEAQRLQPEPQLRLRLRDFALARLGDALPDGVALAGQLNGDLRVDLPAAGPRGEIRLDAGSGRLRLRDPANANGAWQEIPYESLRLTSRLQPRRVDSELLLAGPGLGTLALQANIDPLAAGRPLSGSFRIAGLDLALARAFVPQVERLDGRLDGDGRLSGSLLAPVVDGRLALRDGHVAGGELPLSFEALQLGMTIAGQQAQLDGRWRSGEQGQGSLTGSLDWSGEPRMDLKVRGSRLPVQVEPYAKVEVEPDLELGLRGRQLELGGQLAIPRGQIKVRELPAQAVTVSGDTQIVGEQPREPGMPGLKMNLRLLLGDDRLRFSGFGLTADLKGRLRIRDNLDSSGSLQLENGRYRAYGQRLTLRRARLIFAGPIDQPLLDIEAIRTVDEVTAGLRLTGRADAPLSEVFSEPAMSQEQALSYLVLGRAPGTSGEQNMVSQAALALGLAGGGQVAGALAERLGIKDFLLDSEGNGSDSSVVASGYLSDRLSLRYGVGVFETGNVFALRYELSKKLYLEAASGLASSLDIFYKKDF</sequence>
<evidence type="ECO:0000256" key="2">
    <source>
        <dbReference type="ARBA" id="ARBA00022692"/>
    </source>
</evidence>
<dbReference type="OrthoDB" id="5555605at2"/>
<dbReference type="GO" id="GO:0009306">
    <property type="term" value="P:protein secretion"/>
    <property type="evidence" value="ECO:0007669"/>
    <property type="project" value="InterPro"/>
</dbReference>
<name>A0A1H1QYS7_9PSED</name>
<reference evidence="7" key="1">
    <citation type="submission" date="2016-10" db="EMBL/GenBank/DDBJ databases">
        <authorList>
            <person name="Varghese N."/>
            <person name="Submissions S."/>
        </authorList>
    </citation>
    <scope>NUCLEOTIDE SEQUENCE [LARGE SCALE GENOMIC DNA]</scope>
    <source>
        <strain evidence="7">KCTC 32247</strain>
    </source>
</reference>
<accession>A0A1H1QYS7</accession>
<organism evidence="6 7">
    <name type="scientific">Pseudomonas oryzae</name>
    <dbReference type="NCBI Taxonomy" id="1392877"/>
    <lineage>
        <taxon>Bacteria</taxon>
        <taxon>Pseudomonadati</taxon>
        <taxon>Pseudomonadota</taxon>
        <taxon>Gammaproteobacteria</taxon>
        <taxon>Pseudomonadales</taxon>
        <taxon>Pseudomonadaceae</taxon>
        <taxon>Pseudomonas</taxon>
    </lineage>
</organism>
<gene>
    <name evidence="6" type="ORF">SAMN05216221_1477</name>
</gene>
<evidence type="ECO:0000313" key="6">
    <source>
        <dbReference type="EMBL" id="SDS28542.1"/>
    </source>
</evidence>
<keyword evidence="7" id="KW-1185">Reference proteome</keyword>
<proteinExistence type="predicted"/>
<feature type="domain" description="Translocation and assembly module TamB C-terminal" evidence="5">
    <location>
        <begin position="901"/>
        <end position="1225"/>
    </location>
</feature>
<dbReference type="PANTHER" id="PTHR36985:SF1">
    <property type="entry name" value="TRANSLOCATION AND ASSEMBLY MODULE SUBUNIT TAMB"/>
    <property type="match status" value="1"/>
</dbReference>
<dbReference type="EMBL" id="LT629751">
    <property type="protein sequence ID" value="SDS28542.1"/>
    <property type="molecule type" value="Genomic_DNA"/>
</dbReference>
<dbReference type="RefSeq" id="WP_090348329.1">
    <property type="nucleotide sequence ID" value="NZ_LT629751.1"/>
</dbReference>
<evidence type="ECO:0000313" key="7">
    <source>
        <dbReference type="Proteomes" id="UP000243359"/>
    </source>
</evidence>